<accession>A0A0S2KE30</accession>
<evidence type="ECO:0000313" key="7">
    <source>
        <dbReference type="EMBL" id="ALO46489.1"/>
    </source>
</evidence>
<feature type="transmembrane region" description="Helical" evidence="5">
    <location>
        <begin position="20"/>
        <end position="37"/>
    </location>
</feature>
<evidence type="ECO:0000256" key="5">
    <source>
        <dbReference type="SAM" id="Phobius"/>
    </source>
</evidence>
<dbReference type="PANTHER" id="PTHR22550">
    <property type="entry name" value="SPORE GERMINATION PROTEIN"/>
    <property type="match status" value="1"/>
</dbReference>
<dbReference type="PROSITE" id="PS50234">
    <property type="entry name" value="VWFA"/>
    <property type="match status" value="1"/>
</dbReference>
<dbReference type="PROSITE" id="PS50005">
    <property type="entry name" value="TPR"/>
    <property type="match status" value="1"/>
</dbReference>
<dbReference type="InterPro" id="IPR013105">
    <property type="entry name" value="TPR_2"/>
</dbReference>
<keyword evidence="1" id="KW-0677">Repeat</keyword>
<evidence type="ECO:0000256" key="1">
    <source>
        <dbReference type="ARBA" id="ARBA00022737"/>
    </source>
</evidence>
<gene>
    <name evidence="7" type="ORF">PS2015_1841</name>
</gene>
<reference evidence="7 8" key="1">
    <citation type="submission" date="2015-11" db="EMBL/GenBank/DDBJ databases">
        <authorList>
            <person name="Zhang Y."/>
            <person name="Guo Z."/>
        </authorList>
    </citation>
    <scope>NUCLEOTIDE SEQUENCE [LARGE SCALE GENOMIC DNA]</scope>
    <source>
        <strain evidence="7 8">KCTC 32221</strain>
    </source>
</reference>
<evidence type="ECO:0000313" key="8">
    <source>
        <dbReference type="Proteomes" id="UP000065641"/>
    </source>
</evidence>
<dbReference type="SUPFAM" id="SSF48452">
    <property type="entry name" value="TPR-like"/>
    <property type="match status" value="1"/>
</dbReference>
<feature type="repeat" description="TPR" evidence="3">
    <location>
        <begin position="467"/>
        <end position="500"/>
    </location>
</feature>
<dbReference type="KEGG" id="pspi:PS2015_1841"/>
<dbReference type="EMBL" id="CP013189">
    <property type="protein sequence ID" value="ALO46489.1"/>
    <property type="molecule type" value="Genomic_DNA"/>
</dbReference>
<dbReference type="Pfam" id="PF07719">
    <property type="entry name" value="TPR_2"/>
    <property type="match status" value="1"/>
</dbReference>
<keyword evidence="5" id="KW-0472">Membrane</keyword>
<keyword evidence="2 3" id="KW-0802">TPR repeat</keyword>
<dbReference type="SMART" id="SM00327">
    <property type="entry name" value="VWA"/>
    <property type="match status" value="1"/>
</dbReference>
<protein>
    <recommendedName>
        <fullName evidence="6">VWFA domain-containing protein</fullName>
    </recommendedName>
</protein>
<dbReference type="AlphaFoldDB" id="A0A0S2KE30"/>
<organism evidence="7 8">
    <name type="scientific">Pseudohongiella spirulinae</name>
    <dbReference type="NCBI Taxonomy" id="1249552"/>
    <lineage>
        <taxon>Bacteria</taxon>
        <taxon>Pseudomonadati</taxon>
        <taxon>Pseudomonadota</taxon>
        <taxon>Gammaproteobacteria</taxon>
        <taxon>Pseudomonadales</taxon>
        <taxon>Pseudohongiellaceae</taxon>
        <taxon>Pseudohongiella</taxon>
    </lineage>
</organism>
<keyword evidence="5" id="KW-0812">Transmembrane</keyword>
<feature type="compositionally biased region" description="Basic and acidic residues" evidence="4">
    <location>
        <begin position="584"/>
        <end position="593"/>
    </location>
</feature>
<dbReference type="PATRIC" id="fig|1249552.3.peg.1848"/>
<dbReference type="RefSeq" id="WP_058021921.1">
    <property type="nucleotide sequence ID" value="NZ_CP013189.1"/>
</dbReference>
<dbReference type="InterPro" id="IPR050768">
    <property type="entry name" value="UPF0353/GerABKA_families"/>
</dbReference>
<dbReference type="STRING" id="1249552.PS2015_1841"/>
<dbReference type="OrthoDB" id="9807628at2"/>
<sequence length="641" mass="72257">MNETITLAQAVENFHFLRPLWLLALLPAVFFFRRLWVLDAQGSAWHKVIEKSLLPYLLNATKNRSQRLPLYLLMLAWTLSIVALAGPTWSKQTQPVQQRQDALVIVLDLSLGMFATDFEPNRITIARRKILDILDTRREGQTGLVVYAGEAHMVTPLTDDSISIRAMVPALNPNIMPVIGNNPADGIQMANRLLEEAGTSNGRILLITSDIPSDQVFRIGDAMSTVNFPLHVIGVGTTQGASIPAAGGEVLRDSDGQVVISAMNRSVLQQVAGNHDGRYSDVTVDSSDLESVLAESLRRGDNDTFLESEEEVELWRDAGPWLLLLLLPLCALCFRRGWVLQLALSAGLAMMVMTPEPVMAQPADETDPLTQAQAPQGDNSQSPGQMQTLSIGTPQEMQSEFPPANPPRFDWRALFLNRDQRAARALANRDPNTAAVLFDDQAWRGTAHYRAGNFEAAIQEFSQGEDLDSYYNLGNALAYAERFAEAIAAYDRVLAEQPMHEDAQHNKQIVEQLLEQQQQEQEEQEQQEQEQQEESQAEAEQQENEEEVEPTLEEDEQQQQDQEPQEPQEQETPEQEAEDAETDDSQKNQRSENTEFEEDQESLEQFLRRIEDDPGELLRRKFQFESRRRMIERRAASQGIR</sequence>
<dbReference type="Proteomes" id="UP000065641">
    <property type="component" value="Chromosome"/>
</dbReference>
<dbReference type="InterPro" id="IPR011990">
    <property type="entry name" value="TPR-like_helical_dom_sf"/>
</dbReference>
<feature type="compositionally biased region" description="Polar residues" evidence="4">
    <location>
        <begin position="368"/>
        <end position="389"/>
    </location>
</feature>
<feature type="region of interest" description="Disordered" evidence="4">
    <location>
        <begin position="360"/>
        <end position="389"/>
    </location>
</feature>
<feature type="transmembrane region" description="Helical" evidence="5">
    <location>
        <begin position="70"/>
        <end position="89"/>
    </location>
</feature>
<dbReference type="Gene3D" id="1.25.40.10">
    <property type="entry name" value="Tetratricopeptide repeat domain"/>
    <property type="match status" value="1"/>
</dbReference>
<name>A0A0S2KE30_9GAMM</name>
<dbReference type="InterPro" id="IPR002035">
    <property type="entry name" value="VWF_A"/>
</dbReference>
<feature type="compositionally biased region" description="Acidic residues" evidence="4">
    <location>
        <begin position="520"/>
        <end position="583"/>
    </location>
</feature>
<dbReference type="Gene3D" id="3.40.50.410">
    <property type="entry name" value="von Willebrand factor, type A domain"/>
    <property type="match status" value="1"/>
</dbReference>
<keyword evidence="8" id="KW-1185">Reference proteome</keyword>
<dbReference type="Pfam" id="PF13519">
    <property type="entry name" value="VWA_2"/>
    <property type="match status" value="1"/>
</dbReference>
<proteinExistence type="predicted"/>
<evidence type="ECO:0000256" key="3">
    <source>
        <dbReference type="PROSITE-ProRule" id="PRU00339"/>
    </source>
</evidence>
<dbReference type="SMART" id="SM00028">
    <property type="entry name" value="TPR"/>
    <property type="match status" value="1"/>
</dbReference>
<dbReference type="InterPro" id="IPR019734">
    <property type="entry name" value="TPR_rpt"/>
</dbReference>
<dbReference type="InterPro" id="IPR036465">
    <property type="entry name" value="vWFA_dom_sf"/>
</dbReference>
<keyword evidence="5" id="KW-1133">Transmembrane helix</keyword>
<evidence type="ECO:0000259" key="6">
    <source>
        <dbReference type="PROSITE" id="PS50234"/>
    </source>
</evidence>
<dbReference type="PANTHER" id="PTHR22550:SF14">
    <property type="entry name" value="VWFA DOMAIN-CONTAINING PROTEIN"/>
    <property type="match status" value="1"/>
</dbReference>
<feature type="domain" description="VWFA" evidence="6">
    <location>
        <begin position="102"/>
        <end position="297"/>
    </location>
</feature>
<evidence type="ECO:0000256" key="4">
    <source>
        <dbReference type="SAM" id="MobiDB-lite"/>
    </source>
</evidence>
<dbReference type="SUPFAM" id="SSF53300">
    <property type="entry name" value="vWA-like"/>
    <property type="match status" value="1"/>
</dbReference>
<feature type="region of interest" description="Disordered" evidence="4">
    <location>
        <begin position="516"/>
        <end position="609"/>
    </location>
</feature>
<evidence type="ECO:0000256" key="2">
    <source>
        <dbReference type="ARBA" id="ARBA00022803"/>
    </source>
</evidence>